<evidence type="ECO:0000313" key="1">
    <source>
        <dbReference type="EMBL" id="CRL02632.1"/>
    </source>
</evidence>
<protein>
    <submittedName>
        <fullName evidence="1">CLUMA_CG016092, isoform A</fullName>
    </submittedName>
</protein>
<dbReference type="EMBL" id="CVRI01000058">
    <property type="protein sequence ID" value="CRL02632.1"/>
    <property type="molecule type" value="Genomic_DNA"/>
</dbReference>
<gene>
    <name evidence="1" type="ORF">CLUMA_CG016092</name>
</gene>
<proteinExistence type="predicted"/>
<reference evidence="1 2" key="1">
    <citation type="submission" date="2015-04" db="EMBL/GenBank/DDBJ databases">
        <authorList>
            <person name="Syromyatnikov M.Y."/>
            <person name="Popov V.N."/>
        </authorList>
    </citation>
    <scope>NUCLEOTIDE SEQUENCE [LARGE SCALE GENOMIC DNA]</scope>
</reference>
<sequence>MNCCVVSNIRVERIETLVQWKKISLRQCTALKIKKKSRVIFGIDAIQEQENICMNKSGIYGHTSTTIESI</sequence>
<organism evidence="1 2">
    <name type="scientific">Clunio marinus</name>
    <dbReference type="NCBI Taxonomy" id="568069"/>
    <lineage>
        <taxon>Eukaryota</taxon>
        <taxon>Metazoa</taxon>
        <taxon>Ecdysozoa</taxon>
        <taxon>Arthropoda</taxon>
        <taxon>Hexapoda</taxon>
        <taxon>Insecta</taxon>
        <taxon>Pterygota</taxon>
        <taxon>Neoptera</taxon>
        <taxon>Endopterygota</taxon>
        <taxon>Diptera</taxon>
        <taxon>Nematocera</taxon>
        <taxon>Chironomoidea</taxon>
        <taxon>Chironomidae</taxon>
        <taxon>Clunio</taxon>
    </lineage>
</organism>
<dbReference type="Proteomes" id="UP000183832">
    <property type="component" value="Unassembled WGS sequence"/>
</dbReference>
<keyword evidence="2" id="KW-1185">Reference proteome</keyword>
<evidence type="ECO:0000313" key="2">
    <source>
        <dbReference type="Proteomes" id="UP000183832"/>
    </source>
</evidence>
<dbReference type="AlphaFoldDB" id="A0A1J1IR56"/>
<name>A0A1J1IR56_9DIPT</name>
<accession>A0A1J1IR56</accession>